<evidence type="ECO:0000256" key="2">
    <source>
        <dbReference type="ARBA" id="ARBA00022801"/>
    </source>
</evidence>
<evidence type="ECO:0000256" key="7">
    <source>
        <dbReference type="SAM" id="MobiDB-lite"/>
    </source>
</evidence>
<dbReference type="SMART" id="SM00490">
    <property type="entry name" value="HELICc"/>
    <property type="match status" value="1"/>
</dbReference>
<dbReference type="GO" id="GO:0005524">
    <property type="term" value="F:ATP binding"/>
    <property type="evidence" value="ECO:0007669"/>
    <property type="project" value="UniProtKB-KW"/>
</dbReference>
<dbReference type="Pfam" id="PF00271">
    <property type="entry name" value="Helicase_C"/>
    <property type="match status" value="1"/>
</dbReference>
<evidence type="ECO:0000259" key="10">
    <source>
        <dbReference type="PROSITE" id="PS51195"/>
    </source>
</evidence>
<organism evidence="12 13">
    <name type="scientific">Modestobacter marinus</name>
    <dbReference type="NCBI Taxonomy" id="477641"/>
    <lineage>
        <taxon>Bacteria</taxon>
        <taxon>Bacillati</taxon>
        <taxon>Actinomycetota</taxon>
        <taxon>Actinomycetes</taxon>
        <taxon>Geodermatophilales</taxon>
        <taxon>Geodermatophilaceae</taxon>
        <taxon>Modestobacter</taxon>
    </lineage>
</organism>
<feature type="compositionally biased region" description="Gly residues" evidence="7">
    <location>
        <begin position="518"/>
        <end position="535"/>
    </location>
</feature>
<evidence type="ECO:0000256" key="4">
    <source>
        <dbReference type="ARBA" id="ARBA00022840"/>
    </source>
</evidence>
<feature type="domain" description="Helicase ATP-binding" evidence="8">
    <location>
        <begin position="136"/>
        <end position="311"/>
    </location>
</feature>
<dbReference type="InterPro" id="IPR050079">
    <property type="entry name" value="DEAD_box_RNA_helicase"/>
</dbReference>
<evidence type="ECO:0000259" key="8">
    <source>
        <dbReference type="PROSITE" id="PS51192"/>
    </source>
</evidence>
<dbReference type="RefSeq" id="WP_208382836.1">
    <property type="nucleotide sequence ID" value="NZ_BAABJU010000005.1"/>
</dbReference>
<dbReference type="Pfam" id="PF00270">
    <property type="entry name" value="DEAD"/>
    <property type="match status" value="1"/>
</dbReference>
<evidence type="ECO:0000313" key="13">
    <source>
        <dbReference type="Proteomes" id="UP000552836"/>
    </source>
</evidence>
<dbReference type="PROSITE" id="PS51192">
    <property type="entry name" value="HELICASE_ATP_BIND_1"/>
    <property type="match status" value="1"/>
</dbReference>
<dbReference type="PANTHER" id="PTHR47959:SF13">
    <property type="entry name" value="ATP-DEPENDENT RNA HELICASE RHLE"/>
    <property type="match status" value="1"/>
</dbReference>
<feature type="domain" description="DEAD-box RNA helicase Q" evidence="10">
    <location>
        <begin position="105"/>
        <end position="133"/>
    </location>
</feature>
<dbReference type="Proteomes" id="UP000552836">
    <property type="component" value="Unassembled WGS sequence"/>
</dbReference>
<evidence type="ECO:0000256" key="6">
    <source>
        <dbReference type="PROSITE-ProRule" id="PRU00552"/>
    </source>
</evidence>
<dbReference type="InterPro" id="IPR001650">
    <property type="entry name" value="Helicase_C-like"/>
</dbReference>
<dbReference type="GO" id="GO:0005829">
    <property type="term" value="C:cytosol"/>
    <property type="evidence" value="ECO:0007669"/>
    <property type="project" value="TreeGrafter"/>
</dbReference>
<feature type="compositionally biased region" description="Low complexity" evidence="7">
    <location>
        <begin position="22"/>
        <end position="38"/>
    </location>
</feature>
<keyword evidence="14" id="KW-1185">Reference proteome</keyword>
<name>A0A846LNV4_9ACTN</name>
<dbReference type="CDD" id="cd18787">
    <property type="entry name" value="SF2_C_DEAD"/>
    <property type="match status" value="1"/>
</dbReference>
<keyword evidence="1" id="KW-0547">Nucleotide-binding</keyword>
<dbReference type="PANTHER" id="PTHR47959">
    <property type="entry name" value="ATP-DEPENDENT RNA HELICASE RHLE-RELATED"/>
    <property type="match status" value="1"/>
</dbReference>
<feature type="compositionally biased region" description="Low complexity" evidence="7">
    <location>
        <begin position="62"/>
        <end position="88"/>
    </location>
</feature>
<evidence type="ECO:0000313" key="14">
    <source>
        <dbReference type="Proteomes" id="UP000648663"/>
    </source>
</evidence>
<dbReference type="SMART" id="SM00487">
    <property type="entry name" value="DEXDc"/>
    <property type="match status" value="1"/>
</dbReference>
<dbReference type="InterPro" id="IPR027417">
    <property type="entry name" value="P-loop_NTPase"/>
</dbReference>
<dbReference type="PROSITE" id="PS51195">
    <property type="entry name" value="Q_MOTIF"/>
    <property type="match status" value="1"/>
</dbReference>
<accession>A0A846LNV4</accession>
<evidence type="ECO:0000313" key="12">
    <source>
        <dbReference type="EMBL" id="NIH68164.1"/>
    </source>
</evidence>
<feature type="domain" description="Helicase C-terminal" evidence="9">
    <location>
        <begin position="337"/>
        <end position="482"/>
    </location>
</feature>
<evidence type="ECO:0000256" key="5">
    <source>
        <dbReference type="ARBA" id="ARBA00038437"/>
    </source>
</evidence>
<dbReference type="GO" id="GO:0003724">
    <property type="term" value="F:RNA helicase activity"/>
    <property type="evidence" value="ECO:0007669"/>
    <property type="project" value="InterPro"/>
</dbReference>
<keyword evidence="3 12" id="KW-0347">Helicase</keyword>
<feature type="compositionally biased region" description="Low complexity" evidence="7">
    <location>
        <begin position="550"/>
        <end position="559"/>
    </location>
</feature>
<proteinExistence type="inferred from homology"/>
<dbReference type="GO" id="GO:0003676">
    <property type="term" value="F:nucleic acid binding"/>
    <property type="evidence" value="ECO:0007669"/>
    <property type="project" value="InterPro"/>
</dbReference>
<dbReference type="InterPro" id="IPR014014">
    <property type="entry name" value="RNA_helicase_DEAD_Q_motif"/>
</dbReference>
<reference evidence="14" key="2">
    <citation type="journal article" date="2019" name="Int. J. Syst. Evol. Microbiol.">
        <title>The Global Catalogue of Microorganisms (GCM) 10K type strain sequencing project: providing services to taxonomists for standard genome sequencing and annotation.</title>
        <authorList>
            <consortium name="The Broad Institute Genomics Platform"/>
            <consortium name="The Broad Institute Genome Sequencing Center for Infectious Disease"/>
            <person name="Wu L."/>
            <person name="Ma J."/>
        </authorList>
    </citation>
    <scope>NUCLEOTIDE SEQUENCE [LARGE SCALE GENOMIC DNA]</scope>
    <source>
        <strain evidence="14">CGMCC 4.5581</strain>
    </source>
</reference>
<dbReference type="InterPro" id="IPR044742">
    <property type="entry name" value="DEAD/DEAH_RhlB"/>
</dbReference>
<dbReference type="Proteomes" id="UP000648663">
    <property type="component" value="Unassembled WGS sequence"/>
</dbReference>
<feature type="region of interest" description="Disordered" evidence="7">
    <location>
        <begin position="488"/>
        <end position="569"/>
    </location>
</feature>
<dbReference type="AlphaFoldDB" id="A0A846LNV4"/>
<evidence type="ECO:0000256" key="3">
    <source>
        <dbReference type="ARBA" id="ARBA00022806"/>
    </source>
</evidence>
<dbReference type="InterPro" id="IPR011545">
    <property type="entry name" value="DEAD/DEAH_box_helicase_dom"/>
</dbReference>
<dbReference type="Gene3D" id="3.40.50.300">
    <property type="entry name" value="P-loop containing nucleotide triphosphate hydrolases"/>
    <property type="match status" value="2"/>
</dbReference>
<evidence type="ECO:0000313" key="11">
    <source>
        <dbReference type="EMBL" id="GGL79807.1"/>
    </source>
</evidence>
<reference evidence="11" key="1">
    <citation type="journal article" date="2014" name="Int. J. Syst. Evol. Microbiol.">
        <title>Complete genome of a new Firmicutes species belonging to the dominant human colonic microbiota ('Ruminococcus bicirculans') reveals two chromosomes and a selective capacity to utilize plant glucans.</title>
        <authorList>
            <consortium name="NISC Comparative Sequencing Program"/>
            <person name="Wegmann U."/>
            <person name="Louis P."/>
            <person name="Goesmann A."/>
            <person name="Henrissat B."/>
            <person name="Duncan S.H."/>
            <person name="Flint H.J."/>
        </authorList>
    </citation>
    <scope>NUCLEOTIDE SEQUENCE</scope>
    <source>
        <strain evidence="11">CGMCC 4.5581</strain>
    </source>
</reference>
<comment type="caution">
    <text evidence="12">The sequence shown here is derived from an EMBL/GenBank/DDBJ whole genome shotgun (WGS) entry which is preliminary data.</text>
</comment>
<evidence type="ECO:0000256" key="1">
    <source>
        <dbReference type="ARBA" id="ARBA00022741"/>
    </source>
</evidence>
<feature type="short sequence motif" description="Q motif" evidence="6">
    <location>
        <begin position="105"/>
        <end position="133"/>
    </location>
</feature>
<protein>
    <submittedName>
        <fullName evidence="12">Superfamily II DNA/RNA helicase</fullName>
    </submittedName>
</protein>
<dbReference type="CDD" id="cd00268">
    <property type="entry name" value="DEADc"/>
    <property type="match status" value="1"/>
</dbReference>
<comment type="similarity">
    <text evidence="5">Belongs to the DEAD box helicase family.</text>
</comment>
<dbReference type="PROSITE" id="PS51194">
    <property type="entry name" value="HELICASE_CTER"/>
    <property type="match status" value="1"/>
</dbReference>
<dbReference type="SUPFAM" id="SSF52540">
    <property type="entry name" value="P-loop containing nucleoside triphosphate hydrolases"/>
    <property type="match status" value="1"/>
</dbReference>
<reference evidence="11" key="4">
    <citation type="submission" date="2024-05" db="EMBL/GenBank/DDBJ databases">
        <authorList>
            <person name="Sun Q."/>
            <person name="Zhou Y."/>
        </authorList>
    </citation>
    <scope>NUCLEOTIDE SEQUENCE</scope>
    <source>
        <strain evidence="11">CGMCC 4.5581</strain>
    </source>
</reference>
<gene>
    <name evidence="12" type="ORF">FB380_002610</name>
    <name evidence="11" type="ORF">GCM10011589_40060</name>
</gene>
<sequence>MTNAFPPAQNDSADRPRRRATRPSATPSAPAAPAAHTPAGPPAGGSAEGSRRRRGGRGRGAGPRPEGQPAAARAPQDAAPRAAESVPAAPVVPAGDVATVLPTDTTFAELGVPAPLVEVLTASGITAPFPIQVATLPDTLAGRDVLGRGRTGSGKTLAFSIPLVARLAASSSKRQPKRPRSLILVPTRELANQVNAVVDPLARALGMRSTVVFGGVGQNPQVQALAGGVDVLIACPGRLEDLIGQGHADLGAVEITILDEADHMADLGFLPGVKRLLDRTPKVGQRLLFSATLDNGVDVLVKRYLDRPTTHSVDPAVAPVSTMTHHVFRVDAADKGQIVQELASGLGRSVLFTRTKHQAKKLAKQLTAAGVPAVDLHGNLSQNARERNLEAFSNGDTRVLCATDIAARGIHVDDVALVVHVDPPSEHKAYLHRSGRTARAGAGGIVVTIATPDQAGEVRTLARQAGITPEVSAIKPGAREITALTGPAAPHVEPAPAPAPQPQGTGGGSNGGRRRRSGGGGGAAPASSSGGGRGGQTRSAGPARTRAELAARAGQAPSGAGRGRGRTGR</sequence>
<dbReference type="GO" id="GO:0016787">
    <property type="term" value="F:hydrolase activity"/>
    <property type="evidence" value="ECO:0007669"/>
    <property type="project" value="UniProtKB-KW"/>
</dbReference>
<keyword evidence="4" id="KW-0067">ATP-binding</keyword>
<dbReference type="EMBL" id="JAAMPA010000001">
    <property type="protein sequence ID" value="NIH68164.1"/>
    <property type="molecule type" value="Genomic_DNA"/>
</dbReference>
<dbReference type="EMBL" id="BMMI01000008">
    <property type="protein sequence ID" value="GGL79807.1"/>
    <property type="molecule type" value="Genomic_DNA"/>
</dbReference>
<feature type="region of interest" description="Disordered" evidence="7">
    <location>
        <begin position="1"/>
        <end position="88"/>
    </location>
</feature>
<dbReference type="InterPro" id="IPR014001">
    <property type="entry name" value="Helicase_ATP-bd"/>
</dbReference>
<keyword evidence="2" id="KW-0378">Hydrolase</keyword>
<reference evidence="12 13" key="3">
    <citation type="submission" date="2020-02" db="EMBL/GenBank/DDBJ databases">
        <title>Sequencing the genomes of 1000 actinobacteria strains.</title>
        <authorList>
            <person name="Klenk H.-P."/>
        </authorList>
    </citation>
    <scope>NUCLEOTIDE SEQUENCE [LARGE SCALE GENOMIC DNA]</scope>
    <source>
        <strain evidence="12 13">DSM 45201</strain>
    </source>
</reference>
<evidence type="ECO:0000259" key="9">
    <source>
        <dbReference type="PROSITE" id="PS51194"/>
    </source>
</evidence>